<dbReference type="Pfam" id="PF19343">
    <property type="entry name" value="HAM1_N"/>
    <property type="match status" value="1"/>
</dbReference>
<keyword evidence="4" id="KW-1185">Reference proteome</keyword>
<dbReference type="AlphaFoldDB" id="A0A8H4LA13"/>
<dbReference type="InterPro" id="IPR045967">
    <property type="entry name" value="HAM1-like_N"/>
</dbReference>
<dbReference type="Proteomes" id="UP000554235">
    <property type="component" value="Unassembled WGS sequence"/>
</dbReference>
<protein>
    <recommendedName>
        <fullName evidence="2">HAM1-like N-terminal domain-containing protein</fullName>
    </recommendedName>
</protein>
<name>A0A8H4LA13_9HYPO</name>
<reference evidence="3 4" key="1">
    <citation type="submission" date="2020-01" db="EMBL/GenBank/DDBJ databases">
        <title>Identification and distribution of gene clusters putatively required for synthesis of sphingolipid metabolism inhibitors in phylogenetically diverse species of the filamentous fungus Fusarium.</title>
        <authorList>
            <person name="Kim H.-S."/>
            <person name="Busman M."/>
            <person name="Brown D.W."/>
            <person name="Divon H."/>
            <person name="Uhlig S."/>
            <person name="Proctor R.H."/>
        </authorList>
    </citation>
    <scope>NUCLEOTIDE SEQUENCE [LARGE SCALE GENOMIC DNA]</scope>
    <source>
        <strain evidence="3 4">NRRL 20459</strain>
    </source>
</reference>
<feature type="domain" description="HAM1-like N-terminal" evidence="2">
    <location>
        <begin position="196"/>
        <end position="581"/>
    </location>
</feature>
<dbReference type="SUPFAM" id="SSF55394">
    <property type="entry name" value="Bactericidal permeability-increasing protein, BPI"/>
    <property type="match status" value="1"/>
</dbReference>
<feature type="region of interest" description="Disordered" evidence="1">
    <location>
        <begin position="1"/>
        <end position="22"/>
    </location>
</feature>
<comment type="caution">
    <text evidence="3">The sequence shown here is derived from an EMBL/GenBank/DDBJ whole genome shotgun (WGS) entry which is preliminary data.</text>
</comment>
<dbReference type="PANTHER" id="PTHR31138">
    <property type="entry name" value="CHROMOSOME 19, WHOLE GENOME SHOTGUN SEQUENCE"/>
    <property type="match status" value="1"/>
</dbReference>
<dbReference type="OrthoDB" id="5407957at2759"/>
<dbReference type="GO" id="GO:0008289">
    <property type="term" value="F:lipid binding"/>
    <property type="evidence" value="ECO:0007669"/>
    <property type="project" value="InterPro"/>
</dbReference>
<accession>A0A8H4LA13</accession>
<organism evidence="3 4">
    <name type="scientific">Fusarium albosuccineum</name>
    <dbReference type="NCBI Taxonomy" id="1237068"/>
    <lineage>
        <taxon>Eukaryota</taxon>
        <taxon>Fungi</taxon>
        <taxon>Dikarya</taxon>
        <taxon>Ascomycota</taxon>
        <taxon>Pezizomycotina</taxon>
        <taxon>Sordariomycetes</taxon>
        <taxon>Hypocreomycetidae</taxon>
        <taxon>Hypocreales</taxon>
        <taxon>Nectriaceae</taxon>
        <taxon>Fusarium</taxon>
        <taxon>Fusarium decemcellulare species complex</taxon>
    </lineage>
</organism>
<proteinExistence type="predicted"/>
<feature type="region of interest" description="Disordered" evidence="1">
    <location>
        <begin position="185"/>
        <end position="222"/>
    </location>
</feature>
<evidence type="ECO:0000313" key="3">
    <source>
        <dbReference type="EMBL" id="KAF4465006.1"/>
    </source>
</evidence>
<evidence type="ECO:0000313" key="4">
    <source>
        <dbReference type="Proteomes" id="UP000554235"/>
    </source>
</evidence>
<dbReference type="PANTHER" id="PTHR31138:SF4">
    <property type="entry name" value="DUF5923 DOMAIN-CONTAINING PROTEIN"/>
    <property type="match status" value="1"/>
</dbReference>
<gene>
    <name evidence="3" type="ORF">FALBO_8131</name>
</gene>
<sequence length="744" mass="83717">MLSCFGCGSSDEDEREPLLPRYNDDTSLQTRLHEKLHTYQMLRALSKGYMPSNEQVIIHLRTLLSAQILNPERQELSPSGRALVRTIKLWITQFIEVLQHKNANDQIQDFIWYLTKARLDVDVAHIEQRAARAKVRADAVATYKSLQTVGSLLLTNSDFRIFLSDLGTVGREVLRDTAFSLSEASKQAGEAIEPSKEDQDALKHANGKENGNGKAPAVPSNQDLKDEIADISETMKDSAIVVADGAEQSIKEHVKGEEGDALVHRLKKTVLNLRKRTDYKESVSTLSLLIRRYLLVYSHAAVETVQAVEEDTQPNPEADRAVHNFWLLITSLGSNDAWEDVRRSFDAVVDDGRTDPNFDELVRQIGNLVQDMLSDPEFFDNIEERFKRLRERSNELTAKSSIRDDLDALLTNLHTAFQSVINDADIKKLIHTTERLADILSPAGQYANSDLVADSVNIFVPLLIQAIQYLPIPRVEVAAPAIDLLLENLILEPGRTVNSSSFLPFKLNVSTYNDFEVRKARNGTTSAMTSMMKITVSGLSIAADDLGFWFRLHSGLLRMVDEGIAGFHLDKRGVDIALDIEIGKESLEQIVTLRNVEVRIHHLNYTLSKSKFACLAWILKPLIRPIVRKALEIKIAAGIAEGLHFLNREMLYARERLRATRIADPKDLWTFIRAVAARLVPAPDPDIEARVGVKAGQGVFKGRYAPGSLVRLWETEARDAEQRLFEYEQGGWKNEIFDVRTRRA</sequence>
<evidence type="ECO:0000259" key="2">
    <source>
        <dbReference type="Pfam" id="PF19343"/>
    </source>
</evidence>
<feature type="compositionally biased region" description="Basic and acidic residues" evidence="1">
    <location>
        <begin position="193"/>
        <end position="207"/>
    </location>
</feature>
<dbReference type="InterPro" id="IPR017943">
    <property type="entry name" value="Bactericidal_perm-incr_a/b_dom"/>
</dbReference>
<dbReference type="EMBL" id="JAADYS010001108">
    <property type="protein sequence ID" value="KAF4465006.1"/>
    <property type="molecule type" value="Genomic_DNA"/>
</dbReference>
<evidence type="ECO:0000256" key="1">
    <source>
        <dbReference type="SAM" id="MobiDB-lite"/>
    </source>
</evidence>